<comment type="function">
    <text evidence="7">Catalyzes the N-acylation of UDP-3-O-acylglucosamine using 3-hydroxyacyl-ACP as the acyl donor. Is involved in the biosynthesis of lipid A, a phosphorylated glycolipid that anchors the lipopolysaccharide to the outer membrane of the cell.</text>
</comment>
<comment type="pathway">
    <text evidence="7">Bacterial outer membrane biogenesis; LPS lipid A biosynthesis.</text>
</comment>
<evidence type="ECO:0000256" key="6">
    <source>
        <dbReference type="ARBA" id="ARBA00023315"/>
    </source>
</evidence>
<dbReference type="GO" id="GO:0016410">
    <property type="term" value="F:N-acyltransferase activity"/>
    <property type="evidence" value="ECO:0007669"/>
    <property type="project" value="InterPro"/>
</dbReference>
<sequence>MEFTLGQVAAILQGKVEGDENQKVFRLDKIQEGKEGGISFLSNEKYQSFIYDTEATAVIVSENFIPTKALKTTLIRVKDAYTGFTTLLEAYSQFTKASLTGVQEPSFIDESSSIGENCFRGAFSHIGKHCSIGDSVKIHPQVFIGDRVKIGNNTILHPGVKICSDTIIGDNCEIHPGAVIGADGFGFAPQADGTYKAIPQIGNVIIEDHVSIGANTTIDCATMGSTIIKKGVKIDNLVQIAHNVIIGENTVIASQAGISGSTEIGKSCVIAGQAGIIGHLKIADNTTIGAKTGIIKSIKIAGQTIFGYIGMDMKNFLKAYSIFKNLDDIENRLRELEKKP</sequence>
<evidence type="ECO:0000256" key="1">
    <source>
        <dbReference type="ARBA" id="ARBA00022516"/>
    </source>
</evidence>
<dbReference type="NCBIfam" id="NF002060">
    <property type="entry name" value="PRK00892.1"/>
    <property type="match status" value="1"/>
</dbReference>
<evidence type="ECO:0000313" key="9">
    <source>
        <dbReference type="EMBL" id="MBB6327303.1"/>
    </source>
</evidence>
<dbReference type="NCBIfam" id="TIGR01853">
    <property type="entry name" value="lipid_A_lpxD"/>
    <property type="match status" value="1"/>
</dbReference>
<dbReference type="InterPro" id="IPR007691">
    <property type="entry name" value="LpxD"/>
</dbReference>
<keyword evidence="3 7" id="KW-0808">Transferase</keyword>
<dbReference type="Pfam" id="PF04613">
    <property type="entry name" value="LpxD"/>
    <property type="match status" value="1"/>
</dbReference>
<protein>
    <recommendedName>
        <fullName evidence="7">UDP-3-O-acylglucosamine N-acyltransferase</fullName>
        <ecNumber evidence="7">2.3.1.191</ecNumber>
    </recommendedName>
</protein>
<dbReference type="RefSeq" id="WP_184496139.1">
    <property type="nucleotide sequence ID" value="NZ_JACIJO010000003.1"/>
</dbReference>
<comment type="caution">
    <text evidence="9">The sequence shown here is derived from an EMBL/GenBank/DDBJ whole genome shotgun (WGS) entry which is preliminary data.</text>
</comment>
<evidence type="ECO:0000256" key="4">
    <source>
        <dbReference type="ARBA" id="ARBA00022737"/>
    </source>
</evidence>
<dbReference type="InterPro" id="IPR018357">
    <property type="entry name" value="Hexapep_transf_CS"/>
</dbReference>
<dbReference type="PANTHER" id="PTHR43378:SF2">
    <property type="entry name" value="UDP-3-O-ACYLGLUCOSAMINE N-ACYLTRANSFERASE 1, MITOCHONDRIAL-RELATED"/>
    <property type="match status" value="1"/>
</dbReference>
<feature type="domain" description="UDP-3-O-[3-hydroxymyristoyl] glucosamine N-acyltransferase non-repeat region" evidence="8">
    <location>
        <begin position="23"/>
        <end position="89"/>
    </location>
</feature>
<keyword evidence="10" id="KW-1185">Reference proteome</keyword>
<dbReference type="InterPro" id="IPR020573">
    <property type="entry name" value="UDP_GlcNAc_AcTrfase_non-rep"/>
</dbReference>
<dbReference type="GO" id="GO:0016020">
    <property type="term" value="C:membrane"/>
    <property type="evidence" value="ECO:0007669"/>
    <property type="project" value="GOC"/>
</dbReference>
<dbReference type="AlphaFoldDB" id="A0A841MKB0"/>
<dbReference type="PANTHER" id="PTHR43378">
    <property type="entry name" value="UDP-3-O-ACYLGLUCOSAMINE N-ACYLTRANSFERASE"/>
    <property type="match status" value="1"/>
</dbReference>
<dbReference type="CDD" id="cd03352">
    <property type="entry name" value="LbH_LpxD"/>
    <property type="match status" value="1"/>
</dbReference>
<comment type="subunit">
    <text evidence="7">Homotrimer.</text>
</comment>
<keyword evidence="5 7" id="KW-0443">Lipid metabolism</keyword>
<feature type="active site" description="Proton acceptor" evidence="7">
    <location>
        <position position="242"/>
    </location>
</feature>
<dbReference type="Pfam" id="PF00132">
    <property type="entry name" value="Hexapep"/>
    <property type="match status" value="3"/>
</dbReference>
<dbReference type="GO" id="GO:0103118">
    <property type="term" value="F:UDP-3-O-[(3R)-3-hydroxyacyl]-glucosamine N-acyltransferase activity"/>
    <property type="evidence" value="ECO:0007669"/>
    <property type="project" value="UniProtKB-EC"/>
</dbReference>
<evidence type="ECO:0000313" key="10">
    <source>
        <dbReference type="Proteomes" id="UP000588604"/>
    </source>
</evidence>
<dbReference type="HAMAP" id="MF_00523">
    <property type="entry name" value="LpxD"/>
    <property type="match status" value="1"/>
</dbReference>
<name>A0A841MKB0_9BACT</name>
<dbReference type="PROSITE" id="PS00101">
    <property type="entry name" value="HEXAPEP_TRANSFERASES"/>
    <property type="match status" value="2"/>
</dbReference>
<dbReference type="Gene3D" id="3.40.1390.10">
    <property type="entry name" value="MurE/MurF, N-terminal domain"/>
    <property type="match status" value="1"/>
</dbReference>
<comment type="similarity">
    <text evidence="7">Belongs to the transferase hexapeptide repeat family. LpxD subfamily.</text>
</comment>
<gene>
    <name evidence="7" type="primary">lpxD</name>
    <name evidence="9" type="ORF">FHS59_002946</name>
</gene>
<keyword evidence="1 7" id="KW-0444">Lipid biosynthesis</keyword>
<evidence type="ECO:0000256" key="2">
    <source>
        <dbReference type="ARBA" id="ARBA00022556"/>
    </source>
</evidence>
<comment type="catalytic activity">
    <reaction evidence="7">
        <text>a UDP-3-O-[(3R)-3-hydroxyacyl]-alpha-D-glucosamine + a (3R)-hydroxyacyl-[ACP] = a UDP-2-N,3-O-bis[(3R)-3-hydroxyacyl]-alpha-D-glucosamine + holo-[ACP] + H(+)</text>
        <dbReference type="Rhea" id="RHEA:53836"/>
        <dbReference type="Rhea" id="RHEA-COMP:9685"/>
        <dbReference type="Rhea" id="RHEA-COMP:9945"/>
        <dbReference type="ChEBI" id="CHEBI:15378"/>
        <dbReference type="ChEBI" id="CHEBI:64479"/>
        <dbReference type="ChEBI" id="CHEBI:78827"/>
        <dbReference type="ChEBI" id="CHEBI:137740"/>
        <dbReference type="ChEBI" id="CHEBI:137748"/>
        <dbReference type="EC" id="2.3.1.191"/>
    </reaction>
</comment>
<evidence type="ECO:0000256" key="3">
    <source>
        <dbReference type="ARBA" id="ARBA00022679"/>
    </source>
</evidence>
<evidence type="ECO:0000259" key="8">
    <source>
        <dbReference type="Pfam" id="PF04613"/>
    </source>
</evidence>
<dbReference type="SUPFAM" id="SSF51161">
    <property type="entry name" value="Trimeric LpxA-like enzymes"/>
    <property type="match status" value="1"/>
</dbReference>
<organism evidence="9 10">
    <name type="scientific">Algoriphagus iocasae</name>
    <dbReference type="NCBI Taxonomy" id="1836499"/>
    <lineage>
        <taxon>Bacteria</taxon>
        <taxon>Pseudomonadati</taxon>
        <taxon>Bacteroidota</taxon>
        <taxon>Cytophagia</taxon>
        <taxon>Cytophagales</taxon>
        <taxon>Cyclobacteriaceae</taxon>
        <taxon>Algoriphagus</taxon>
    </lineage>
</organism>
<dbReference type="UniPathway" id="UPA00973"/>
<keyword evidence="6 7" id="KW-0012">Acyltransferase</keyword>
<accession>A0A841MKB0</accession>
<keyword evidence="4 7" id="KW-0677">Repeat</keyword>
<evidence type="ECO:0000256" key="5">
    <source>
        <dbReference type="ARBA" id="ARBA00023098"/>
    </source>
</evidence>
<evidence type="ECO:0000256" key="7">
    <source>
        <dbReference type="HAMAP-Rule" id="MF_00523"/>
    </source>
</evidence>
<keyword evidence="2 7" id="KW-0441">Lipid A biosynthesis</keyword>
<dbReference type="EC" id="2.3.1.191" evidence="7"/>
<dbReference type="Gene3D" id="2.160.10.10">
    <property type="entry name" value="Hexapeptide repeat proteins"/>
    <property type="match status" value="1"/>
</dbReference>
<dbReference type="Proteomes" id="UP000588604">
    <property type="component" value="Unassembled WGS sequence"/>
</dbReference>
<dbReference type="EMBL" id="JACIJO010000003">
    <property type="protein sequence ID" value="MBB6327303.1"/>
    <property type="molecule type" value="Genomic_DNA"/>
</dbReference>
<dbReference type="InterPro" id="IPR011004">
    <property type="entry name" value="Trimer_LpxA-like_sf"/>
</dbReference>
<proteinExistence type="inferred from homology"/>
<reference evidence="9 10" key="1">
    <citation type="submission" date="2020-08" db="EMBL/GenBank/DDBJ databases">
        <title>Genomic Encyclopedia of Type Strains, Phase IV (KMG-IV): sequencing the most valuable type-strain genomes for metagenomic binning, comparative biology and taxonomic classification.</title>
        <authorList>
            <person name="Goeker M."/>
        </authorList>
    </citation>
    <scope>NUCLEOTIDE SEQUENCE [LARGE SCALE GENOMIC DNA]</scope>
    <source>
        <strain evidence="9 10">DSM 102044</strain>
    </source>
</reference>
<dbReference type="InterPro" id="IPR001451">
    <property type="entry name" value="Hexapep"/>
</dbReference>
<dbReference type="GO" id="GO:0009245">
    <property type="term" value="P:lipid A biosynthetic process"/>
    <property type="evidence" value="ECO:0007669"/>
    <property type="project" value="UniProtKB-UniRule"/>
</dbReference>